<evidence type="ECO:0008006" key="3">
    <source>
        <dbReference type="Google" id="ProtNLM"/>
    </source>
</evidence>
<gene>
    <name evidence="1" type="ORF">D7322_03675</name>
</gene>
<dbReference type="Proteomes" id="UP000282423">
    <property type="component" value="Unassembled WGS sequence"/>
</dbReference>
<accession>A0A420W334</accession>
<dbReference type="SUPFAM" id="SSF101898">
    <property type="entry name" value="NHL repeat"/>
    <property type="match status" value="1"/>
</dbReference>
<name>A0A420W334_9SPHI</name>
<evidence type="ECO:0000313" key="1">
    <source>
        <dbReference type="EMBL" id="RKO72954.1"/>
    </source>
</evidence>
<reference evidence="1 2" key="1">
    <citation type="submission" date="2018-10" db="EMBL/GenBank/DDBJ databases">
        <title>Sphingobacterium sp. M05W1-28.</title>
        <authorList>
            <person name="Cai H."/>
        </authorList>
    </citation>
    <scope>NUCLEOTIDE SEQUENCE [LARGE SCALE GENOMIC DNA]</scope>
    <source>
        <strain evidence="1 2">M05W1-28</strain>
    </source>
</reference>
<comment type="caution">
    <text evidence="1">The sequence shown here is derived from an EMBL/GenBank/DDBJ whole genome shotgun (WGS) entry which is preliminary data.</text>
</comment>
<dbReference type="EMBL" id="RBWS01000003">
    <property type="protein sequence ID" value="RKO72954.1"/>
    <property type="molecule type" value="Genomic_DNA"/>
</dbReference>
<proteinExistence type="predicted"/>
<keyword evidence="2" id="KW-1185">Reference proteome</keyword>
<sequence length="371" mass="41291">MQIVNKIDLKRKISKSLINASGSTALVLFDNSREFAIINIVDDQLILSYYQQFDFVILDACFSTEDYVWFALNGTRNIEWNINTKTVSRTCGDVAQNNLAPHLRGYSCIKAIASKNLLIAANAGSSQIEFYHLNSLVRLDNTDALCEVYTKNIVVHPSEQIIAAQITESEDTGSIRFFEIKDNSVKLYRKYIATLFAPSACSFSESGEEFVTTGGFPPFSYQVNKFPSLDFINEFTDDEGLNIPEPWGNTRGITYNNDFLISSSTLIVPYYNGYINCIDQRTGKIIESIKCCGSLCNSLTRSQDANLLLCSAIGGEIVLLRNSNLKFNIVSSATAFEEADTTTNLQLPLVEMEDRTSPLNDPLPITEGIAR</sequence>
<evidence type="ECO:0000313" key="2">
    <source>
        <dbReference type="Proteomes" id="UP000282423"/>
    </source>
</evidence>
<dbReference type="OrthoDB" id="784885at2"/>
<protein>
    <recommendedName>
        <fullName evidence="3">WD40 repeat domain-containing protein</fullName>
    </recommendedName>
</protein>
<dbReference type="AlphaFoldDB" id="A0A420W334"/>
<organism evidence="1 2">
    <name type="scientific">Sphingobacterium puteale</name>
    <dbReference type="NCBI Taxonomy" id="2420510"/>
    <lineage>
        <taxon>Bacteria</taxon>
        <taxon>Pseudomonadati</taxon>
        <taxon>Bacteroidota</taxon>
        <taxon>Sphingobacteriia</taxon>
        <taxon>Sphingobacteriales</taxon>
        <taxon>Sphingobacteriaceae</taxon>
        <taxon>Sphingobacterium</taxon>
    </lineage>
</organism>
<dbReference type="RefSeq" id="WP_121121445.1">
    <property type="nucleotide sequence ID" value="NZ_RBWS01000003.1"/>
</dbReference>